<dbReference type="EMBL" id="CP036316">
    <property type="protein sequence ID" value="QDT65436.1"/>
    <property type="molecule type" value="Genomic_DNA"/>
</dbReference>
<evidence type="ECO:0000259" key="1">
    <source>
        <dbReference type="PROSITE" id="PS51733"/>
    </source>
</evidence>
<dbReference type="PANTHER" id="PTHR43679:SF2">
    <property type="entry name" value="OCTANOYL-[GCVH]:PROTEIN N-OCTANOYLTRANSFERASE"/>
    <property type="match status" value="1"/>
</dbReference>
<dbReference type="EC" id="2.3.1.181" evidence="2"/>
<proteinExistence type="predicted"/>
<dbReference type="Proteomes" id="UP000319976">
    <property type="component" value="Chromosome"/>
</dbReference>
<dbReference type="InterPro" id="IPR050664">
    <property type="entry name" value="Octanoyltrans_LipM/LipL"/>
</dbReference>
<evidence type="ECO:0000313" key="2">
    <source>
        <dbReference type="EMBL" id="QDT65436.1"/>
    </source>
</evidence>
<dbReference type="Pfam" id="PF21948">
    <property type="entry name" value="LplA-B_cat"/>
    <property type="match status" value="1"/>
</dbReference>
<accession>A0A517TAP1</accession>
<dbReference type="OrthoDB" id="9774653at2"/>
<dbReference type="KEGG" id="chya:V22_26890"/>
<dbReference type="SUPFAM" id="SSF55681">
    <property type="entry name" value="Class II aaRS and biotin synthetases"/>
    <property type="match status" value="1"/>
</dbReference>
<dbReference type="GO" id="GO:0033819">
    <property type="term" value="F:lipoyl(octanoyl) transferase activity"/>
    <property type="evidence" value="ECO:0007669"/>
    <property type="project" value="UniProtKB-EC"/>
</dbReference>
<gene>
    <name evidence="2" type="primary">lipM</name>
    <name evidence="2" type="ORF">V22_26890</name>
</gene>
<sequence>MSDWPLFLQVDEHPRSGEMNMALDEAALDAAADGQGCFVRLYRWNAPTISLGHFQKEAQLDVPPELADLPRVRRLSGGGAILHDRELTYSFTLPRSHPLADDPTLLYVAMHDVLIAELSKIGVTARLRGEKPESTSTPPPEEAFLCFLREDPRDIVIDLGAEQAKSQSVKIVGSAQRRRRGAVLQHGSILLWASEFSREVPGILNLFEVSEQQVATAVQSAVEKFAGNCSERGEFGFPKEFISL</sequence>
<evidence type="ECO:0000313" key="3">
    <source>
        <dbReference type="Proteomes" id="UP000319976"/>
    </source>
</evidence>
<keyword evidence="3" id="KW-1185">Reference proteome</keyword>
<feature type="domain" description="BPL/LPL catalytic" evidence="1">
    <location>
        <begin position="33"/>
        <end position="237"/>
    </location>
</feature>
<reference evidence="2 3" key="1">
    <citation type="submission" date="2019-02" db="EMBL/GenBank/DDBJ databases">
        <title>Deep-cultivation of Planctomycetes and their phenomic and genomic characterization uncovers novel biology.</title>
        <authorList>
            <person name="Wiegand S."/>
            <person name="Jogler M."/>
            <person name="Boedeker C."/>
            <person name="Pinto D."/>
            <person name="Vollmers J."/>
            <person name="Rivas-Marin E."/>
            <person name="Kohn T."/>
            <person name="Peeters S.H."/>
            <person name="Heuer A."/>
            <person name="Rast P."/>
            <person name="Oberbeckmann S."/>
            <person name="Bunk B."/>
            <person name="Jeske O."/>
            <person name="Meyerdierks A."/>
            <person name="Storesund J.E."/>
            <person name="Kallscheuer N."/>
            <person name="Luecker S."/>
            <person name="Lage O.M."/>
            <person name="Pohl T."/>
            <person name="Merkel B.J."/>
            <person name="Hornburger P."/>
            <person name="Mueller R.-W."/>
            <person name="Bruemmer F."/>
            <person name="Labrenz M."/>
            <person name="Spormann A.M."/>
            <person name="Op den Camp H."/>
            <person name="Overmann J."/>
            <person name="Amann R."/>
            <person name="Jetten M.S.M."/>
            <person name="Mascher T."/>
            <person name="Medema M.H."/>
            <person name="Devos D.P."/>
            <person name="Kaster A.-K."/>
            <person name="Ovreas L."/>
            <person name="Rohde M."/>
            <person name="Galperin M.Y."/>
            <person name="Jogler C."/>
        </authorList>
    </citation>
    <scope>NUCLEOTIDE SEQUENCE [LARGE SCALE GENOMIC DNA]</scope>
    <source>
        <strain evidence="2 3">V22</strain>
    </source>
</reference>
<protein>
    <submittedName>
        <fullName evidence="2">Octanoyltransferase LipM</fullName>
        <ecNumber evidence="2">2.3.1.181</ecNumber>
    </submittedName>
</protein>
<keyword evidence="2" id="KW-0808">Transferase</keyword>
<dbReference type="RefSeq" id="WP_145263434.1">
    <property type="nucleotide sequence ID" value="NZ_CP036316.1"/>
</dbReference>
<keyword evidence="2" id="KW-0012">Acyltransferase</keyword>
<name>A0A517TAP1_9PLAN</name>
<dbReference type="InterPro" id="IPR004143">
    <property type="entry name" value="BPL_LPL_catalytic"/>
</dbReference>
<organism evidence="2 3">
    <name type="scientific">Calycomorphotria hydatis</name>
    <dbReference type="NCBI Taxonomy" id="2528027"/>
    <lineage>
        <taxon>Bacteria</taxon>
        <taxon>Pseudomonadati</taxon>
        <taxon>Planctomycetota</taxon>
        <taxon>Planctomycetia</taxon>
        <taxon>Planctomycetales</taxon>
        <taxon>Planctomycetaceae</taxon>
        <taxon>Calycomorphotria</taxon>
    </lineage>
</organism>
<dbReference type="AlphaFoldDB" id="A0A517TAP1"/>
<dbReference type="PROSITE" id="PS51733">
    <property type="entry name" value="BPL_LPL_CATALYTIC"/>
    <property type="match status" value="1"/>
</dbReference>
<dbReference type="Gene3D" id="3.30.930.10">
    <property type="entry name" value="Bira Bifunctional Protein, Domain 2"/>
    <property type="match status" value="1"/>
</dbReference>
<dbReference type="PANTHER" id="PTHR43679">
    <property type="entry name" value="OCTANOYLTRANSFERASE LIPM-RELATED"/>
    <property type="match status" value="1"/>
</dbReference>
<dbReference type="InterPro" id="IPR045864">
    <property type="entry name" value="aa-tRNA-synth_II/BPL/LPL"/>
</dbReference>